<organism evidence="7 8">
    <name type="scientific">Tachysurus vachellii</name>
    <name type="common">Darkbarbel catfish</name>
    <name type="synonym">Pelteobagrus vachellii</name>
    <dbReference type="NCBI Taxonomy" id="175792"/>
    <lineage>
        <taxon>Eukaryota</taxon>
        <taxon>Metazoa</taxon>
        <taxon>Chordata</taxon>
        <taxon>Craniata</taxon>
        <taxon>Vertebrata</taxon>
        <taxon>Euteleostomi</taxon>
        <taxon>Actinopterygii</taxon>
        <taxon>Neopterygii</taxon>
        <taxon>Teleostei</taxon>
        <taxon>Ostariophysi</taxon>
        <taxon>Siluriformes</taxon>
        <taxon>Bagridae</taxon>
        <taxon>Tachysurus</taxon>
    </lineage>
</organism>
<dbReference type="InterPro" id="IPR018378">
    <property type="entry name" value="C-type_lectin_CS"/>
</dbReference>
<keyword evidence="8" id="KW-1185">Reference proteome</keyword>
<protein>
    <recommendedName>
        <fullName evidence="6">C-type lectin domain-containing protein</fullName>
    </recommendedName>
</protein>
<dbReference type="InterPro" id="IPR033989">
    <property type="entry name" value="CD209-like_CTLD"/>
</dbReference>
<keyword evidence="5" id="KW-0812">Transmembrane</keyword>
<dbReference type="InterPro" id="IPR050111">
    <property type="entry name" value="C-type_lectin/snaclec_domain"/>
</dbReference>
<keyword evidence="2" id="KW-1015">Disulfide bond</keyword>
<dbReference type="Gene3D" id="1.20.5.400">
    <property type="match status" value="1"/>
</dbReference>
<feature type="coiled-coil region" evidence="3">
    <location>
        <begin position="92"/>
        <end position="135"/>
    </location>
</feature>
<dbReference type="SMART" id="SM00034">
    <property type="entry name" value="CLECT"/>
    <property type="match status" value="1"/>
</dbReference>
<evidence type="ECO:0000259" key="6">
    <source>
        <dbReference type="PROSITE" id="PS50041"/>
    </source>
</evidence>
<evidence type="ECO:0000313" key="8">
    <source>
        <dbReference type="Proteomes" id="UP001187315"/>
    </source>
</evidence>
<accession>A0AA88NTQ4</accession>
<reference evidence="7" key="1">
    <citation type="submission" date="2023-08" db="EMBL/GenBank/DDBJ databases">
        <title>Pelteobagrus vachellii genome.</title>
        <authorList>
            <person name="Liu H."/>
        </authorList>
    </citation>
    <scope>NUCLEOTIDE SEQUENCE</scope>
    <source>
        <strain evidence="7">PRFRI_2022a</strain>
        <tissue evidence="7">Muscle</tissue>
    </source>
</reference>
<proteinExistence type="predicted"/>
<feature type="transmembrane region" description="Helical" evidence="5">
    <location>
        <begin position="59"/>
        <end position="79"/>
    </location>
</feature>
<dbReference type="AlphaFoldDB" id="A0AA88NTQ4"/>
<dbReference type="GO" id="GO:0030246">
    <property type="term" value="F:carbohydrate binding"/>
    <property type="evidence" value="ECO:0007669"/>
    <property type="project" value="UniProtKB-KW"/>
</dbReference>
<feature type="compositionally biased region" description="Acidic residues" evidence="4">
    <location>
        <begin position="1"/>
        <end position="20"/>
    </location>
</feature>
<feature type="region of interest" description="Disordered" evidence="4">
    <location>
        <begin position="1"/>
        <end position="26"/>
    </location>
</feature>
<dbReference type="EMBL" id="JAVHJS010000002">
    <property type="protein sequence ID" value="KAK2865886.1"/>
    <property type="molecule type" value="Genomic_DNA"/>
</dbReference>
<dbReference type="InterPro" id="IPR001304">
    <property type="entry name" value="C-type_lectin-like"/>
</dbReference>
<evidence type="ECO:0000256" key="3">
    <source>
        <dbReference type="SAM" id="Coils"/>
    </source>
</evidence>
<evidence type="ECO:0000256" key="1">
    <source>
        <dbReference type="ARBA" id="ARBA00022734"/>
    </source>
</evidence>
<dbReference type="InterPro" id="IPR016187">
    <property type="entry name" value="CTDL_fold"/>
</dbReference>
<dbReference type="CDD" id="cd03590">
    <property type="entry name" value="CLECT_DC-SIGN_like"/>
    <property type="match status" value="1"/>
</dbReference>
<dbReference type="InterPro" id="IPR016186">
    <property type="entry name" value="C-type_lectin-like/link_sf"/>
</dbReference>
<dbReference type="PROSITE" id="PS50041">
    <property type="entry name" value="C_TYPE_LECTIN_2"/>
    <property type="match status" value="1"/>
</dbReference>
<evidence type="ECO:0000256" key="5">
    <source>
        <dbReference type="SAM" id="Phobius"/>
    </source>
</evidence>
<comment type="caution">
    <text evidence="7">The sequence shown here is derived from an EMBL/GenBank/DDBJ whole genome shotgun (WGS) entry which is preliminary data.</text>
</comment>
<dbReference type="PROSITE" id="PS00615">
    <property type="entry name" value="C_TYPE_LECTIN_1"/>
    <property type="match status" value="1"/>
</dbReference>
<evidence type="ECO:0000256" key="2">
    <source>
        <dbReference type="ARBA" id="ARBA00023157"/>
    </source>
</evidence>
<dbReference type="Gene3D" id="3.10.100.10">
    <property type="entry name" value="Mannose-Binding Protein A, subunit A"/>
    <property type="match status" value="1"/>
</dbReference>
<name>A0AA88NTQ4_TACVA</name>
<keyword evidence="3" id="KW-0175">Coiled coil</keyword>
<dbReference type="Pfam" id="PF00059">
    <property type="entry name" value="Lectin_C"/>
    <property type="match status" value="1"/>
</dbReference>
<gene>
    <name evidence="7" type="ORF">Q7C36_001942</name>
</gene>
<dbReference type="PANTHER" id="PTHR22803">
    <property type="entry name" value="MANNOSE, PHOSPHOLIPASE, LECTIN RECEPTOR RELATED"/>
    <property type="match status" value="1"/>
</dbReference>
<evidence type="ECO:0000313" key="7">
    <source>
        <dbReference type="EMBL" id="KAK2865886.1"/>
    </source>
</evidence>
<dbReference type="SUPFAM" id="SSF56436">
    <property type="entry name" value="C-type lectin-like"/>
    <property type="match status" value="1"/>
</dbReference>
<evidence type="ECO:0000256" key="4">
    <source>
        <dbReference type="SAM" id="MobiDB-lite"/>
    </source>
</evidence>
<keyword evidence="5" id="KW-0472">Membrane</keyword>
<keyword evidence="1" id="KW-0430">Lectin</keyword>
<feature type="domain" description="C-type lectin" evidence="6">
    <location>
        <begin position="149"/>
        <end position="267"/>
    </location>
</feature>
<dbReference type="Proteomes" id="UP001187315">
    <property type="component" value="Unassembled WGS sequence"/>
</dbReference>
<keyword evidence="5" id="KW-1133">Transmembrane helix</keyword>
<sequence>MEATENDADSENIYMNEEDADKTSNQSGIYDSIYMNTTTESPGSAGACERKKVILSDMAAVALGILCVLLLAVIIVLCIKHNTELHQIQSHNENMTTERDGLQSRYNILNMEKDQNQLQSSYDTLRSEREAMQKKLKETEFCPYGWIRFLSRCYLISTDKRTWEESRQACIRTGADLVIINSREEQQFVSEFHTNIWIGLTDRDWEGQWKWVDNTALLSGYWMNNEPNNGGHHLSNKDCVELVPVSIGVTSNWNDVKCSNVLYSLCERFGTAVNNR</sequence>